<dbReference type="InterPro" id="IPR031107">
    <property type="entry name" value="Small_HSP"/>
</dbReference>
<dbReference type="Proteomes" id="UP001515943">
    <property type="component" value="Unassembled WGS sequence"/>
</dbReference>
<gene>
    <name evidence="4" type="ORF">FXN61_16735</name>
</gene>
<dbReference type="CDD" id="cd06464">
    <property type="entry name" value="ACD_sHsps-like"/>
    <property type="match status" value="1"/>
</dbReference>
<protein>
    <submittedName>
        <fullName evidence="4">Hsp20/alpha crystallin family protein</fullName>
    </submittedName>
</protein>
<organism evidence="4 5">
    <name type="scientific">Lentzea indica</name>
    <dbReference type="NCBI Taxonomy" id="2604800"/>
    <lineage>
        <taxon>Bacteria</taxon>
        <taxon>Bacillati</taxon>
        <taxon>Actinomycetota</taxon>
        <taxon>Actinomycetes</taxon>
        <taxon>Pseudonocardiales</taxon>
        <taxon>Pseudonocardiaceae</taxon>
        <taxon>Lentzea</taxon>
    </lineage>
</organism>
<sequence length="150" mass="17221">MTLPAQRPGRQLSRWDPFREFEDLYTQMGRLWDRTFNTDTPTAGNWSPLADVCETGDSYVVEIDVPGVKREDISVQLTGNDLVVSGELKETEREGMFRRRTRRTGSFEYRTNLPADVRTDDIDAHLHDGVLTLRIPKAEAAQPRKIEIKD</sequence>
<name>A0ABX1FIC3_9PSEU</name>
<dbReference type="PANTHER" id="PTHR11527">
    <property type="entry name" value="HEAT-SHOCK PROTEIN 20 FAMILY MEMBER"/>
    <property type="match status" value="1"/>
</dbReference>
<dbReference type="PROSITE" id="PS01031">
    <property type="entry name" value="SHSP"/>
    <property type="match status" value="1"/>
</dbReference>
<evidence type="ECO:0000259" key="3">
    <source>
        <dbReference type="PROSITE" id="PS01031"/>
    </source>
</evidence>
<accession>A0ABX1FIC3</accession>
<dbReference type="RefSeq" id="WP_167975053.1">
    <property type="nucleotide sequence ID" value="NZ_VSRL01000053.1"/>
</dbReference>
<comment type="similarity">
    <text evidence="1 2">Belongs to the small heat shock protein (HSP20) family.</text>
</comment>
<dbReference type="EMBL" id="VSRL01000053">
    <property type="protein sequence ID" value="NKE58381.1"/>
    <property type="molecule type" value="Genomic_DNA"/>
</dbReference>
<proteinExistence type="inferred from homology"/>
<dbReference type="Gene3D" id="2.60.40.790">
    <property type="match status" value="1"/>
</dbReference>
<evidence type="ECO:0000256" key="2">
    <source>
        <dbReference type="RuleBase" id="RU003616"/>
    </source>
</evidence>
<dbReference type="InterPro" id="IPR002068">
    <property type="entry name" value="A-crystallin/Hsp20_dom"/>
</dbReference>
<evidence type="ECO:0000313" key="4">
    <source>
        <dbReference type="EMBL" id="NKE58381.1"/>
    </source>
</evidence>
<comment type="caution">
    <text evidence="4">The sequence shown here is derived from an EMBL/GenBank/DDBJ whole genome shotgun (WGS) entry which is preliminary data.</text>
</comment>
<evidence type="ECO:0000313" key="5">
    <source>
        <dbReference type="Proteomes" id="UP001515943"/>
    </source>
</evidence>
<feature type="domain" description="SHSP" evidence="3">
    <location>
        <begin position="40"/>
        <end position="150"/>
    </location>
</feature>
<evidence type="ECO:0000256" key="1">
    <source>
        <dbReference type="PROSITE-ProRule" id="PRU00285"/>
    </source>
</evidence>
<dbReference type="Pfam" id="PF00011">
    <property type="entry name" value="HSP20"/>
    <property type="match status" value="1"/>
</dbReference>
<reference evidence="4 5" key="1">
    <citation type="submission" date="2019-08" db="EMBL/GenBank/DDBJ databases">
        <title>Lentzea from Indian Himalayas.</title>
        <authorList>
            <person name="Mandal S."/>
            <person name="Mallick Gupta A."/>
            <person name="Maiti P.K."/>
            <person name="Sarkar J."/>
            <person name="Mandal S."/>
        </authorList>
    </citation>
    <scope>NUCLEOTIDE SEQUENCE [LARGE SCALE GENOMIC DNA]</scope>
    <source>
        <strain evidence="4 5">PSKA42</strain>
    </source>
</reference>
<dbReference type="InterPro" id="IPR008978">
    <property type="entry name" value="HSP20-like_chaperone"/>
</dbReference>
<dbReference type="SUPFAM" id="SSF49764">
    <property type="entry name" value="HSP20-like chaperones"/>
    <property type="match status" value="1"/>
</dbReference>
<keyword evidence="5" id="KW-1185">Reference proteome</keyword>